<evidence type="ECO:0000259" key="6">
    <source>
        <dbReference type="Pfam" id="PF07298"/>
    </source>
</evidence>
<reference evidence="7 8" key="1">
    <citation type="submission" date="2018-04" db="EMBL/GenBank/DDBJ databases">
        <title>Pararhodobacter oceanense sp. nov., isolated from marine intertidal sediment.</title>
        <authorList>
            <person name="Wang X.-L."/>
            <person name="Du Z.-J."/>
        </authorList>
    </citation>
    <scope>NUCLEOTIDE SEQUENCE [LARGE SCALE GENOMIC DNA]</scope>
    <source>
        <strain evidence="7 8">AM505</strain>
    </source>
</reference>
<evidence type="ECO:0000256" key="4">
    <source>
        <dbReference type="ARBA" id="ARBA00023136"/>
    </source>
</evidence>
<dbReference type="EMBL" id="QDKM01000006">
    <property type="protein sequence ID" value="PVH28197.1"/>
    <property type="molecule type" value="Genomic_DNA"/>
</dbReference>
<dbReference type="Proteomes" id="UP000245911">
    <property type="component" value="Unassembled WGS sequence"/>
</dbReference>
<keyword evidence="2 5" id="KW-0812">Transmembrane</keyword>
<evidence type="ECO:0000256" key="1">
    <source>
        <dbReference type="ARBA" id="ARBA00004141"/>
    </source>
</evidence>
<evidence type="ECO:0000313" key="7">
    <source>
        <dbReference type="EMBL" id="PVH28197.1"/>
    </source>
</evidence>
<keyword evidence="8" id="KW-1185">Reference proteome</keyword>
<dbReference type="InterPro" id="IPR009915">
    <property type="entry name" value="NnrU_dom"/>
</dbReference>
<evidence type="ECO:0000313" key="8">
    <source>
        <dbReference type="Proteomes" id="UP000245911"/>
    </source>
</evidence>
<keyword evidence="3 5" id="KW-1133">Transmembrane helix</keyword>
<name>A0A2T8HRZ3_9RHOB</name>
<feature type="domain" description="NnrU" evidence="6">
    <location>
        <begin position="7"/>
        <end position="226"/>
    </location>
</feature>
<dbReference type="GO" id="GO:0016020">
    <property type="term" value="C:membrane"/>
    <property type="evidence" value="ECO:0007669"/>
    <property type="project" value="UniProtKB-SubCell"/>
</dbReference>
<feature type="transmembrane region" description="Helical" evidence="5">
    <location>
        <begin position="75"/>
        <end position="93"/>
    </location>
</feature>
<feature type="transmembrane region" description="Helical" evidence="5">
    <location>
        <begin position="200"/>
        <end position="225"/>
    </location>
</feature>
<organism evidence="7 8">
    <name type="scientific">Pararhodobacter oceanensis</name>
    <dbReference type="NCBI Taxonomy" id="2172121"/>
    <lineage>
        <taxon>Bacteria</taxon>
        <taxon>Pseudomonadati</taxon>
        <taxon>Pseudomonadota</taxon>
        <taxon>Alphaproteobacteria</taxon>
        <taxon>Rhodobacterales</taxon>
        <taxon>Paracoccaceae</taxon>
        <taxon>Pararhodobacter</taxon>
    </lineage>
</organism>
<dbReference type="OrthoDB" id="7828645at2"/>
<dbReference type="AlphaFoldDB" id="A0A2T8HRZ3"/>
<sequence length="231" mass="24632">MDGWFGFALALAVFFASHMIPVRPGLKGPLVALLGRAGFGVAYSLLSIALLVWVIVAAGRAPFVALWYHAEWMTHAALGVMAAACLLVAYAMAGVNPLSFGSRREGFDPERPGIAGVSRHPVLLALGLWAGAHLLANGDLAHVVLFGIFTLFALFGMVMIDRRLRRTWGAEVWQAQAARTSLLPFSALISGRWRPAQRPAVLPAVIALAVWAALLVLHPVVIGVAPVDLGF</sequence>
<comment type="caution">
    <text evidence="7">The sequence shown here is derived from an EMBL/GenBank/DDBJ whole genome shotgun (WGS) entry which is preliminary data.</text>
</comment>
<evidence type="ECO:0000256" key="5">
    <source>
        <dbReference type="SAM" id="Phobius"/>
    </source>
</evidence>
<gene>
    <name evidence="7" type="ORF">DDE20_13910</name>
</gene>
<comment type="subcellular location">
    <subcellularLocation>
        <location evidence="1">Membrane</location>
        <topology evidence="1">Multi-pass membrane protein</topology>
    </subcellularLocation>
</comment>
<protein>
    <submittedName>
        <fullName evidence="7">NnrU family protein</fullName>
    </submittedName>
</protein>
<dbReference type="RefSeq" id="WP_116559116.1">
    <property type="nucleotide sequence ID" value="NZ_QDKM01000006.1"/>
</dbReference>
<feature type="transmembrane region" description="Helical" evidence="5">
    <location>
        <begin position="140"/>
        <end position="160"/>
    </location>
</feature>
<proteinExistence type="predicted"/>
<accession>A0A2T8HRZ3</accession>
<feature type="transmembrane region" description="Helical" evidence="5">
    <location>
        <begin position="43"/>
        <end position="68"/>
    </location>
</feature>
<dbReference type="Pfam" id="PF07298">
    <property type="entry name" value="NnrU"/>
    <property type="match status" value="1"/>
</dbReference>
<keyword evidence="4 5" id="KW-0472">Membrane</keyword>
<evidence type="ECO:0000256" key="3">
    <source>
        <dbReference type="ARBA" id="ARBA00022989"/>
    </source>
</evidence>
<evidence type="ECO:0000256" key="2">
    <source>
        <dbReference type="ARBA" id="ARBA00022692"/>
    </source>
</evidence>